<comment type="caution">
    <text evidence="2">The sequence shown here is derived from an EMBL/GenBank/DDBJ whole genome shotgun (WGS) entry which is preliminary data.</text>
</comment>
<proteinExistence type="predicted"/>
<sequence>MKLKDIASEIYIPIRKITNYALDLENPNSKDKALMFDKYLGYSQDNYQYLIEQIERQVLEKDAIPKEIDEYGARYQVDLEILGNYEGQKEIVRTGWIVRPNTNVAQLTTLYIKRRK</sequence>
<dbReference type="AlphaFoldDB" id="A0A844GTB2"/>
<reference evidence="2 3" key="1">
    <citation type="submission" date="2019-11" db="EMBL/GenBank/DDBJ databases">
        <title>Isolation of a new High Light Tolerant Cyanobacteria.</title>
        <authorList>
            <person name="Dobson Z."/>
            <person name="Vaughn N."/>
            <person name="Vaughn M."/>
            <person name="Fromme P."/>
            <person name="Mazor Y."/>
        </authorList>
    </citation>
    <scope>NUCLEOTIDE SEQUENCE [LARGE SCALE GENOMIC DNA]</scope>
    <source>
        <strain evidence="2 3">0216</strain>
    </source>
</reference>
<feature type="domain" description="DUF6883" evidence="1">
    <location>
        <begin position="2"/>
        <end position="113"/>
    </location>
</feature>
<dbReference type="Pfam" id="PF21814">
    <property type="entry name" value="DUF6883"/>
    <property type="match status" value="1"/>
</dbReference>
<dbReference type="InterPro" id="IPR049250">
    <property type="entry name" value="DUF6883"/>
</dbReference>
<protein>
    <recommendedName>
        <fullName evidence="1">DUF6883 domain-containing protein</fullName>
    </recommendedName>
</protein>
<evidence type="ECO:0000259" key="1">
    <source>
        <dbReference type="Pfam" id="PF21814"/>
    </source>
</evidence>
<evidence type="ECO:0000313" key="3">
    <source>
        <dbReference type="Proteomes" id="UP000437131"/>
    </source>
</evidence>
<dbReference type="EMBL" id="WMIA01000001">
    <property type="protein sequence ID" value="MTF37505.1"/>
    <property type="molecule type" value="Genomic_DNA"/>
</dbReference>
<accession>A0A844GTB2</accession>
<dbReference type="RefSeq" id="WP_155082428.1">
    <property type="nucleotide sequence ID" value="NZ_WMIA01000001.1"/>
</dbReference>
<name>A0A844GTB2_9CHRO</name>
<dbReference type="Proteomes" id="UP000437131">
    <property type="component" value="Unassembled WGS sequence"/>
</dbReference>
<gene>
    <name evidence="2" type="ORF">GGC33_00950</name>
</gene>
<organism evidence="2 3">
    <name type="scientific">Cyanobacterium aponinum 0216</name>
    <dbReference type="NCBI Taxonomy" id="2676140"/>
    <lineage>
        <taxon>Bacteria</taxon>
        <taxon>Bacillati</taxon>
        <taxon>Cyanobacteriota</taxon>
        <taxon>Cyanophyceae</taxon>
        <taxon>Oscillatoriophycideae</taxon>
        <taxon>Chroococcales</taxon>
        <taxon>Geminocystaceae</taxon>
        <taxon>Cyanobacterium</taxon>
    </lineage>
</organism>
<evidence type="ECO:0000313" key="2">
    <source>
        <dbReference type="EMBL" id="MTF37505.1"/>
    </source>
</evidence>